<dbReference type="SUPFAM" id="SSF52743">
    <property type="entry name" value="Subtilisin-like"/>
    <property type="match status" value="1"/>
</dbReference>
<keyword evidence="4 5" id="KW-0720">Serine protease</keyword>
<keyword evidence="3 5" id="KW-0378">Hydrolase</keyword>
<proteinExistence type="inferred from homology"/>
<dbReference type="PANTHER" id="PTHR43806">
    <property type="entry name" value="PEPTIDASE S8"/>
    <property type="match status" value="1"/>
</dbReference>
<dbReference type="InterPro" id="IPR034190">
    <property type="entry name" value="Peptidase_S8_6"/>
</dbReference>
<dbReference type="InterPro" id="IPR015500">
    <property type="entry name" value="Peptidase_S8_subtilisin-rel"/>
</dbReference>
<dbReference type="InterPro" id="IPR022398">
    <property type="entry name" value="Peptidase_S8_His-AS"/>
</dbReference>
<dbReference type="InterPro" id="IPR023828">
    <property type="entry name" value="Peptidase_S8_Ser-AS"/>
</dbReference>
<sequence>MTINPKISPAFAPFLSHTDPQGKQDAIVIFQGQYPTNIAPRDSQQRFNTIQQTATSHQAEVSKLAASYKSAVGQNFNVSAIGSGALPIATVEVTAETLPALVEQPGVVAVLPNQKIKLIEPSAIDYQQLRRQEENNKLTWGLELLEIPKMWEKTKGKGVTVSVLDTGVHGDHPALKDRVKGFVVIDPLGRRITATPSFDGGNHGTHVCGTVAGGKTESGVSIGVAPEADLLAGGVLIGNATLRTLIEGISWSIENGADVINMSLGMSYYEPLFAQVFDMLINQYDILPVVAVGNENHGNTSCPGNAHNAFSIGAVEMLPNSELGITFFSSGASLVFPDDAPNRLVTKPDISAPGAQVYSAVPPTKQANGSFEYTYMDGTSMATPHVAGVVALLLAAQPDVPVSKIVEVLRETAEHPGGEQMRPDNRWGWGLIKPWEALQALK</sequence>
<feature type="active site" description="Charge relay system" evidence="5">
    <location>
        <position position="165"/>
    </location>
</feature>
<dbReference type="CDD" id="cd07490">
    <property type="entry name" value="Peptidases_S8_6"/>
    <property type="match status" value="1"/>
</dbReference>
<dbReference type="Proteomes" id="UP000326169">
    <property type="component" value="Unassembled WGS sequence"/>
</dbReference>
<keyword evidence="9" id="KW-1185">Reference proteome</keyword>
<feature type="domain" description="Peptidase S8/S53" evidence="7">
    <location>
        <begin position="156"/>
        <end position="430"/>
    </location>
</feature>
<accession>A0A5M3TB86</accession>
<dbReference type="PANTHER" id="PTHR43806:SF11">
    <property type="entry name" value="CEREVISIN-RELATED"/>
    <property type="match status" value="1"/>
</dbReference>
<dbReference type="InterPro" id="IPR036852">
    <property type="entry name" value="Peptidase_S8/S53_dom_sf"/>
</dbReference>
<dbReference type="GeneID" id="301684093"/>
<name>A0A5M3TB86_LIMPL</name>
<dbReference type="PROSITE" id="PS00136">
    <property type="entry name" value="SUBTILASE_ASP"/>
    <property type="match status" value="1"/>
</dbReference>
<dbReference type="Gene3D" id="3.40.50.200">
    <property type="entry name" value="Peptidase S8/S53 domain"/>
    <property type="match status" value="1"/>
</dbReference>
<dbReference type="InterPro" id="IPR000209">
    <property type="entry name" value="Peptidase_S8/S53_dom"/>
</dbReference>
<comment type="caution">
    <text evidence="8">The sequence shown here is derived from an EMBL/GenBank/DDBJ whole genome shotgun (WGS) entry which is preliminary data.</text>
</comment>
<evidence type="ECO:0000259" key="7">
    <source>
        <dbReference type="Pfam" id="PF00082"/>
    </source>
</evidence>
<dbReference type="PRINTS" id="PR00723">
    <property type="entry name" value="SUBTILISIN"/>
</dbReference>
<dbReference type="PROSITE" id="PS00137">
    <property type="entry name" value="SUBTILASE_HIS"/>
    <property type="match status" value="1"/>
</dbReference>
<evidence type="ECO:0000256" key="5">
    <source>
        <dbReference type="PROSITE-ProRule" id="PRU01240"/>
    </source>
</evidence>
<dbReference type="RefSeq" id="WP_006617443.1">
    <property type="nucleotide sequence ID" value="NZ_BIMW01000125.1"/>
</dbReference>
<evidence type="ECO:0000256" key="6">
    <source>
        <dbReference type="RuleBase" id="RU003355"/>
    </source>
</evidence>
<protein>
    <submittedName>
        <fullName evidence="8">Peptidase</fullName>
    </submittedName>
</protein>
<evidence type="ECO:0000256" key="3">
    <source>
        <dbReference type="ARBA" id="ARBA00022801"/>
    </source>
</evidence>
<keyword evidence="2 5" id="KW-0645">Protease</keyword>
<dbReference type="PROSITE" id="PS51892">
    <property type="entry name" value="SUBTILASE"/>
    <property type="match status" value="1"/>
</dbReference>
<dbReference type="PROSITE" id="PS00138">
    <property type="entry name" value="SUBTILASE_SER"/>
    <property type="match status" value="1"/>
</dbReference>
<dbReference type="EMBL" id="BIMW01000125">
    <property type="protein sequence ID" value="GCE95240.1"/>
    <property type="molecule type" value="Genomic_DNA"/>
</dbReference>
<feature type="active site" description="Charge relay system" evidence="5">
    <location>
        <position position="380"/>
    </location>
</feature>
<organism evidence="8 9">
    <name type="scientific">Limnospira platensis NIES-46</name>
    <dbReference type="NCBI Taxonomy" id="1236695"/>
    <lineage>
        <taxon>Bacteria</taxon>
        <taxon>Bacillati</taxon>
        <taxon>Cyanobacteriota</taxon>
        <taxon>Cyanophyceae</taxon>
        <taxon>Oscillatoriophycideae</taxon>
        <taxon>Oscillatoriales</taxon>
        <taxon>Sirenicapillariaceae</taxon>
        <taxon>Limnospira</taxon>
    </lineage>
</organism>
<dbReference type="InterPro" id="IPR023827">
    <property type="entry name" value="Peptidase_S8_Asp-AS"/>
</dbReference>
<dbReference type="Pfam" id="PF00082">
    <property type="entry name" value="Peptidase_S8"/>
    <property type="match status" value="1"/>
</dbReference>
<feature type="active site" description="Charge relay system" evidence="5">
    <location>
        <position position="203"/>
    </location>
</feature>
<evidence type="ECO:0000256" key="2">
    <source>
        <dbReference type="ARBA" id="ARBA00022670"/>
    </source>
</evidence>
<evidence type="ECO:0000313" key="9">
    <source>
        <dbReference type="Proteomes" id="UP000326169"/>
    </source>
</evidence>
<dbReference type="InterPro" id="IPR050131">
    <property type="entry name" value="Peptidase_S8_subtilisin-like"/>
</dbReference>
<evidence type="ECO:0000313" key="8">
    <source>
        <dbReference type="EMBL" id="GCE95240.1"/>
    </source>
</evidence>
<reference evidence="8 9" key="1">
    <citation type="journal article" date="2019" name="J Genomics">
        <title>The Draft Genome of a Hydrogen-producing Cyanobacterium, Arthrospira platensis NIES-46.</title>
        <authorList>
            <person name="Suzuki S."/>
            <person name="Yamaguchi H."/>
            <person name="Kawachi M."/>
        </authorList>
    </citation>
    <scope>NUCLEOTIDE SEQUENCE [LARGE SCALE GENOMIC DNA]</scope>
    <source>
        <strain evidence="8 9">NIES-46</strain>
    </source>
</reference>
<gene>
    <name evidence="8" type="ORF">NIES46_33030</name>
</gene>
<evidence type="ECO:0000256" key="4">
    <source>
        <dbReference type="ARBA" id="ARBA00022825"/>
    </source>
</evidence>
<evidence type="ECO:0000256" key="1">
    <source>
        <dbReference type="ARBA" id="ARBA00011073"/>
    </source>
</evidence>
<comment type="similarity">
    <text evidence="1 5 6">Belongs to the peptidase S8 family.</text>
</comment>